<keyword evidence="2" id="KW-1185">Reference proteome</keyword>
<sequence length="68" mass="7126">MPSTLETARGSQEYTQPALETLGSLQALTKGAGPGGRPIVMQTGLVMAAPGRWTDAERPVEMARGRTA</sequence>
<organism evidence="1 2">
    <name type="scientific">Virgisporangium aliadipatigenens</name>
    <dbReference type="NCBI Taxonomy" id="741659"/>
    <lineage>
        <taxon>Bacteria</taxon>
        <taxon>Bacillati</taxon>
        <taxon>Actinomycetota</taxon>
        <taxon>Actinomycetes</taxon>
        <taxon>Micromonosporales</taxon>
        <taxon>Micromonosporaceae</taxon>
        <taxon>Virgisporangium</taxon>
    </lineage>
</organism>
<proteinExistence type="predicted"/>
<accession>A0A8J4DVD3</accession>
<evidence type="ECO:0000313" key="1">
    <source>
        <dbReference type="EMBL" id="GIJ52285.1"/>
    </source>
</evidence>
<reference evidence="1" key="1">
    <citation type="submission" date="2021-01" db="EMBL/GenBank/DDBJ databases">
        <title>Whole genome shotgun sequence of Virgisporangium aliadipatigenens NBRC 105644.</title>
        <authorList>
            <person name="Komaki H."/>
            <person name="Tamura T."/>
        </authorList>
    </citation>
    <scope>NUCLEOTIDE SEQUENCE</scope>
    <source>
        <strain evidence="1">NBRC 105644</strain>
    </source>
</reference>
<gene>
    <name evidence="1" type="ORF">Val02_91710</name>
</gene>
<dbReference type="EMBL" id="BOPF01000072">
    <property type="protein sequence ID" value="GIJ52285.1"/>
    <property type="molecule type" value="Genomic_DNA"/>
</dbReference>
<dbReference type="RefSeq" id="WP_203905683.1">
    <property type="nucleotide sequence ID" value="NZ_BOPF01000072.1"/>
</dbReference>
<dbReference type="AlphaFoldDB" id="A0A8J4DVD3"/>
<comment type="caution">
    <text evidence="1">The sequence shown here is derived from an EMBL/GenBank/DDBJ whole genome shotgun (WGS) entry which is preliminary data.</text>
</comment>
<dbReference type="Proteomes" id="UP000619260">
    <property type="component" value="Unassembled WGS sequence"/>
</dbReference>
<evidence type="ECO:0000313" key="2">
    <source>
        <dbReference type="Proteomes" id="UP000619260"/>
    </source>
</evidence>
<name>A0A8J4DVD3_9ACTN</name>
<protein>
    <submittedName>
        <fullName evidence="1">Uncharacterized protein</fullName>
    </submittedName>
</protein>